<dbReference type="AlphaFoldDB" id="B9Y6L6"/>
<evidence type="ECO:0000313" key="3">
    <source>
        <dbReference type="Proteomes" id="UP000005950"/>
    </source>
</evidence>
<gene>
    <name evidence="2" type="ORF">HOLDEFILI_01457</name>
</gene>
<evidence type="ECO:0000256" key="1">
    <source>
        <dbReference type="SAM" id="MobiDB-lite"/>
    </source>
</evidence>
<protein>
    <submittedName>
        <fullName evidence="2">Uncharacterized protein</fullName>
    </submittedName>
</protein>
<proteinExistence type="predicted"/>
<reference evidence="2 3" key="2">
    <citation type="submission" date="2009-02" db="EMBL/GenBank/DDBJ databases">
        <title>Draft genome sequence of Holdemania filiformis DSM 12042.</title>
        <authorList>
            <person name="Sudarsanam P."/>
            <person name="Ley R."/>
            <person name="Guruge J."/>
            <person name="Turnbaugh P.J."/>
            <person name="Mahowald M."/>
            <person name="Liep D."/>
            <person name="Gordon J."/>
        </authorList>
    </citation>
    <scope>NUCLEOTIDE SEQUENCE [LARGE SCALE GENOMIC DNA]</scope>
    <source>
        <strain evidence="2 3">DSM 12042</strain>
    </source>
</reference>
<name>B9Y6L6_9FIRM</name>
<feature type="compositionally biased region" description="Basic residues" evidence="1">
    <location>
        <begin position="20"/>
        <end position="32"/>
    </location>
</feature>
<accession>B9Y6L6</accession>
<dbReference type="EMBL" id="ACCF01000083">
    <property type="protein sequence ID" value="EEF68350.1"/>
    <property type="molecule type" value="Genomic_DNA"/>
</dbReference>
<dbReference type="HOGENOM" id="CLU_2954268_0_0_9"/>
<dbReference type="Proteomes" id="UP000005950">
    <property type="component" value="Unassembled WGS sequence"/>
</dbReference>
<reference evidence="2 3" key="1">
    <citation type="submission" date="2008-12" db="EMBL/GenBank/DDBJ databases">
        <authorList>
            <person name="Fulton L."/>
            <person name="Clifton S."/>
            <person name="Fulton B."/>
            <person name="Xu J."/>
            <person name="Minx P."/>
            <person name="Pepin K.H."/>
            <person name="Johnson M."/>
            <person name="Bhonagiri V."/>
            <person name="Nash W.E."/>
            <person name="Mardis E.R."/>
            <person name="Wilson R.K."/>
        </authorList>
    </citation>
    <scope>NUCLEOTIDE SEQUENCE [LARGE SCALE GENOMIC DNA]</scope>
    <source>
        <strain evidence="2 3">DSM 12042</strain>
    </source>
</reference>
<organism evidence="2 3">
    <name type="scientific">Holdemania filiformis DSM 12042</name>
    <dbReference type="NCBI Taxonomy" id="545696"/>
    <lineage>
        <taxon>Bacteria</taxon>
        <taxon>Bacillati</taxon>
        <taxon>Bacillota</taxon>
        <taxon>Erysipelotrichia</taxon>
        <taxon>Erysipelotrichales</taxon>
        <taxon>Erysipelotrichaceae</taxon>
        <taxon>Holdemania</taxon>
    </lineage>
</organism>
<comment type="caution">
    <text evidence="2">The sequence shown here is derived from an EMBL/GenBank/DDBJ whole genome shotgun (WGS) entry which is preliminary data.</text>
</comment>
<evidence type="ECO:0000313" key="2">
    <source>
        <dbReference type="EMBL" id="EEF68350.1"/>
    </source>
</evidence>
<feature type="compositionally biased region" description="Basic and acidic residues" evidence="1">
    <location>
        <begin position="1"/>
        <end position="19"/>
    </location>
</feature>
<dbReference type="STRING" id="545696.HOLDEFILI_01457"/>
<feature type="region of interest" description="Disordered" evidence="1">
    <location>
        <begin position="1"/>
        <end position="32"/>
    </location>
</feature>
<sequence>MCAAEKKTCEEFSADEKRNQNGKRREKGAAGKKIRSNFKIHKNIFCLLTFSLVRAILNL</sequence>